<gene>
    <name evidence="3" type="ORF">PCOR1329_LOCUS13495</name>
</gene>
<proteinExistence type="predicted"/>
<feature type="region of interest" description="Disordered" evidence="2">
    <location>
        <begin position="23"/>
        <end position="48"/>
    </location>
</feature>
<organism evidence="3 4">
    <name type="scientific">Prorocentrum cordatum</name>
    <dbReference type="NCBI Taxonomy" id="2364126"/>
    <lineage>
        <taxon>Eukaryota</taxon>
        <taxon>Sar</taxon>
        <taxon>Alveolata</taxon>
        <taxon>Dinophyceae</taxon>
        <taxon>Prorocentrales</taxon>
        <taxon>Prorocentraceae</taxon>
        <taxon>Prorocentrum</taxon>
    </lineage>
</organism>
<dbReference type="EMBL" id="CAUYUJ010003991">
    <property type="protein sequence ID" value="CAK0807702.1"/>
    <property type="molecule type" value="Genomic_DNA"/>
</dbReference>
<feature type="compositionally biased region" description="Basic and acidic residues" evidence="2">
    <location>
        <begin position="731"/>
        <end position="752"/>
    </location>
</feature>
<evidence type="ECO:0000313" key="4">
    <source>
        <dbReference type="Proteomes" id="UP001189429"/>
    </source>
</evidence>
<accession>A0ABN9QQF3</accession>
<keyword evidence="4" id="KW-1185">Reference proteome</keyword>
<dbReference type="Proteomes" id="UP001189429">
    <property type="component" value="Unassembled WGS sequence"/>
</dbReference>
<evidence type="ECO:0000313" key="3">
    <source>
        <dbReference type="EMBL" id="CAK0807702.1"/>
    </source>
</evidence>
<evidence type="ECO:0000256" key="2">
    <source>
        <dbReference type="SAM" id="MobiDB-lite"/>
    </source>
</evidence>
<keyword evidence="1" id="KW-0175">Coiled coil</keyword>
<feature type="region of interest" description="Disordered" evidence="2">
    <location>
        <begin position="713"/>
        <end position="902"/>
    </location>
</feature>
<name>A0ABN9QQF3_9DINO</name>
<sequence length="997" mass="107513">MPELTQWIARELTKKYAVMKERRKAREEHALSRPKKKGKDQEQGLARSSHAIDWASDGTACFNELFGFSTPSSSGALGALFAVPGFYSDEGSTQRPYVKSKATKDGEASRGCRCLESLGFSVHELSTASRDVSFVGLNFSEGSKVSVKSDNMRRSLLRRGACSGSALRVAMGQVLSLFSASYQFMPAVGERPQRIWPRVRRELWAFRSTLPLLFTEIDIPRHGAIAAAGAPLFGIGARARAASPHKAGEVSRYAGRWGCQVAGAPRDAAPIEGIEDLQKFLEASGALSEEVPEDVLQGPWVAALASKVLVDAHILELEGAALMMAAEHVLRQAPSLAGEAGLAGRRAGSPSLLESLAATPGTELLRAGAATLFLQHCPGMGADRQGANELDTLLDGSKLMAGLSHLIPELHKMATGELLRASRCLVAWRRRIPPRTRLPLPRAAAFALARCLRDLGFPRMCLLVVVTFVAYLRPREAFLLRGKHLVAPKVVAGRQCSSRSLLLHDATLGDPGKTGMFDAAALLDRREWLLPCLEALKALSLDAGCLWDFSPAELQRHFAVLVKVLGLESLPPRLHSLRRGFASDDLAAAARTLEELRVRGRWAAIASLKGQGKTARLLLEMAKVPEDARVLGRALEANLMSAMAEGFESPLSPAVEQLLLAVGRASSALQAEQALRALREGGRLNGRAHGGGQAGLARTLTSAGLGLRIPAGHVPAERAGGEGLPAASQQRKTEVQDEGHQESHSEAEKHSDADEDTGVVETADTMEDRREEDEDDDDDDWLEGGGEEDEGGGEEEEDEVQDHLDEAEEHAASEAAEKLHVGAESGMQSERPTQEGEAASDVGAEAPRATTRQASAAKEQPRRQDPADWWPPLPAASAGAASSGRRWAPALRGDAAEGPAGSYSDLASELRRLEAENRELRTEIGQERFRSQQLLKQREQALQAHQRDLQARQAEAPPPWGLLMLLPVPAVRFEPWGEEPNSKDVRTARAAIVEATF</sequence>
<feature type="compositionally biased region" description="Basic and acidic residues" evidence="2">
    <location>
        <begin position="801"/>
        <end position="821"/>
    </location>
</feature>
<feature type="coiled-coil region" evidence="1">
    <location>
        <begin position="903"/>
        <end position="955"/>
    </location>
</feature>
<evidence type="ECO:0000256" key="1">
    <source>
        <dbReference type="SAM" id="Coils"/>
    </source>
</evidence>
<reference evidence="3" key="1">
    <citation type="submission" date="2023-10" db="EMBL/GenBank/DDBJ databases">
        <authorList>
            <person name="Chen Y."/>
            <person name="Shah S."/>
            <person name="Dougan E. K."/>
            <person name="Thang M."/>
            <person name="Chan C."/>
        </authorList>
    </citation>
    <scope>NUCLEOTIDE SEQUENCE [LARGE SCALE GENOMIC DNA]</scope>
</reference>
<protein>
    <submittedName>
        <fullName evidence="3">Uncharacterized protein</fullName>
    </submittedName>
</protein>
<comment type="caution">
    <text evidence="3">The sequence shown here is derived from an EMBL/GenBank/DDBJ whole genome shotgun (WGS) entry which is preliminary data.</text>
</comment>
<feature type="compositionally biased region" description="Low complexity" evidence="2">
    <location>
        <begin position="875"/>
        <end position="890"/>
    </location>
</feature>
<feature type="compositionally biased region" description="Acidic residues" evidence="2">
    <location>
        <begin position="770"/>
        <end position="800"/>
    </location>
</feature>